<sequence length="136" mass="15930">MKVKEVLLKLKNEDYRFRVMLDEWTSGMNWRFFNVNEHTIINTDNDIVGITTDGASVMKKVGRLIEPLQQLCYAHGVQLGITDVIYKNNVESNEEEEFEDPELNTNRSAEEAEVLYDNPDNYDDSRSDYIETKKMR</sequence>
<dbReference type="AlphaFoldDB" id="A0A9P0XH65"/>
<keyword evidence="3" id="KW-1185">Reference proteome</keyword>
<dbReference type="EMBL" id="CALOZG010000087">
    <property type="protein sequence ID" value="CAH4038714.1"/>
    <property type="molecule type" value="Genomic_DNA"/>
</dbReference>
<evidence type="ECO:0000313" key="2">
    <source>
        <dbReference type="EMBL" id="CAH4038714.1"/>
    </source>
</evidence>
<proteinExistence type="predicted"/>
<feature type="compositionally biased region" description="Acidic residues" evidence="1">
    <location>
        <begin position="92"/>
        <end position="102"/>
    </location>
</feature>
<accession>A0A9P0XH65</accession>
<name>A0A9P0XH65_PIEBR</name>
<protein>
    <submittedName>
        <fullName evidence="2">Uncharacterized protein</fullName>
    </submittedName>
</protein>
<dbReference type="Proteomes" id="UP001152562">
    <property type="component" value="Unassembled WGS sequence"/>
</dbReference>
<reference evidence="2" key="1">
    <citation type="submission" date="2022-05" db="EMBL/GenBank/DDBJ databases">
        <authorList>
            <person name="Okamura Y."/>
        </authorList>
    </citation>
    <scope>NUCLEOTIDE SEQUENCE</scope>
</reference>
<feature type="region of interest" description="Disordered" evidence="1">
    <location>
        <begin position="92"/>
        <end position="136"/>
    </location>
</feature>
<comment type="caution">
    <text evidence="2">The sequence shown here is derived from an EMBL/GenBank/DDBJ whole genome shotgun (WGS) entry which is preliminary data.</text>
</comment>
<evidence type="ECO:0000313" key="3">
    <source>
        <dbReference type="Proteomes" id="UP001152562"/>
    </source>
</evidence>
<feature type="compositionally biased region" description="Basic and acidic residues" evidence="1">
    <location>
        <begin position="123"/>
        <end position="136"/>
    </location>
</feature>
<evidence type="ECO:0000256" key="1">
    <source>
        <dbReference type="SAM" id="MobiDB-lite"/>
    </source>
</evidence>
<gene>
    <name evidence="2" type="ORF">PIBRA_LOCUS14223</name>
</gene>
<organism evidence="2 3">
    <name type="scientific">Pieris brassicae</name>
    <name type="common">White butterfly</name>
    <name type="synonym">Large white butterfly</name>
    <dbReference type="NCBI Taxonomy" id="7116"/>
    <lineage>
        <taxon>Eukaryota</taxon>
        <taxon>Metazoa</taxon>
        <taxon>Ecdysozoa</taxon>
        <taxon>Arthropoda</taxon>
        <taxon>Hexapoda</taxon>
        <taxon>Insecta</taxon>
        <taxon>Pterygota</taxon>
        <taxon>Neoptera</taxon>
        <taxon>Endopterygota</taxon>
        <taxon>Lepidoptera</taxon>
        <taxon>Glossata</taxon>
        <taxon>Ditrysia</taxon>
        <taxon>Papilionoidea</taxon>
        <taxon>Pieridae</taxon>
        <taxon>Pierinae</taxon>
        <taxon>Pieris</taxon>
    </lineage>
</organism>